<dbReference type="AlphaFoldDB" id="C7DHH7"/>
<keyword evidence="2" id="KW-1185">Reference proteome</keyword>
<sequence length="108" mass="12628">MAKIEKQRDSIWALRKVLSRPNYAVMELLLQKSPRTTKELYSVLEKKFTRKTLIITLRELSLDLNVIQPTHIRTANGYGLGYKLNPKLKDIIKSVQKFSKVIENVKRM</sequence>
<reference evidence="1 2" key="1">
    <citation type="journal article" date="2009" name="Genome Biol.">
        <title>Community-wide analysis of microbial genome sequence signatures.</title>
        <authorList>
            <person name="Dick G.J."/>
            <person name="Andersson A.F."/>
            <person name="Baker B.J."/>
            <person name="Simmons S.L."/>
            <person name="Thomas B.C."/>
            <person name="Yelton A.P."/>
            <person name="Banfield J.F."/>
        </authorList>
    </citation>
    <scope>NUCLEOTIDE SEQUENCE [LARGE SCALE GENOMIC DNA]</scope>
    <source>
        <strain evidence="1">ARMAN-2</strain>
    </source>
</reference>
<protein>
    <recommendedName>
        <fullName evidence="3">Transcriptional regulator</fullName>
    </recommendedName>
</protein>
<proteinExistence type="predicted"/>
<dbReference type="EMBL" id="GG697240">
    <property type="protein sequence ID" value="EET90079.1"/>
    <property type="molecule type" value="Genomic_DNA"/>
</dbReference>
<organism evidence="1 2">
    <name type="scientific">Candidatus Micrarchaeum acidiphilum ARMAN-2</name>
    <dbReference type="NCBI Taxonomy" id="425595"/>
    <lineage>
        <taxon>Archaea</taxon>
        <taxon>Candidatus Micrarchaeota</taxon>
        <taxon>Candidatus Micrarchaeia</taxon>
        <taxon>Candidatus Micrarchaeales</taxon>
        <taxon>Candidatus Micrarchaeaceae</taxon>
        <taxon>Candidatus Micrarchaeum</taxon>
    </lineage>
</organism>
<name>C7DHH7_MICA2</name>
<evidence type="ECO:0000313" key="1">
    <source>
        <dbReference type="EMBL" id="EET90079.1"/>
    </source>
</evidence>
<gene>
    <name evidence="1" type="ORF">UNLARM2_0521</name>
</gene>
<accession>C7DHH7</accession>
<evidence type="ECO:0000313" key="2">
    <source>
        <dbReference type="Proteomes" id="UP000332487"/>
    </source>
</evidence>
<evidence type="ECO:0008006" key="3">
    <source>
        <dbReference type="Google" id="ProtNLM"/>
    </source>
</evidence>
<reference evidence="1 2" key="2">
    <citation type="journal article" date="2010" name="Proc. Natl. Acad. Sci. U.S.A.">
        <title>Enigmatic, ultrasmall, uncultivated Archaea.</title>
        <authorList>
            <person name="Baker B.J."/>
            <person name="Comolli L.R."/>
            <person name="Dick G.J."/>
            <person name="Hauser L.J."/>
            <person name="Hyatt D."/>
            <person name="Dill B.D."/>
            <person name="Land M.L."/>
            <person name="Verberkmoes N.C."/>
            <person name="Hettich R.L."/>
            <person name="Banfield J.F."/>
        </authorList>
    </citation>
    <scope>NUCLEOTIDE SEQUENCE [LARGE SCALE GENOMIC DNA]</scope>
    <source>
        <strain evidence="1">ARMAN-2</strain>
    </source>
</reference>
<dbReference type="Proteomes" id="UP000332487">
    <property type="component" value="Unassembled WGS sequence"/>
</dbReference>